<accession>A0AA91F120</accession>
<dbReference type="AlphaFoldDB" id="A0AA91F120"/>
<dbReference type="PANTHER" id="PTHR30346">
    <property type="entry name" value="TRANSCRIPTIONAL DUAL REGULATOR HCAR-RELATED"/>
    <property type="match status" value="1"/>
</dbReference>
<evidence type="ECO:0000313" key="8">
    <source>
        <dbReference type="Proteomes" id="UP000093737"/>
    </source>
</evidence>
<evidence type="ECO:0000259" key="6">
    <source>
        <dbReference type="PROSITE" id="PS50931"/>
    </source>
</evidence>
<dbReference type="CDD" id="cd08414">
    <property type="entry name" value="PBP2_LTTR_aromatics_like"/>
    <property type="match status" value="1"/>
</dbReference>
<dbReference type="PROSITE" id="PS50931">
    <property type="entry name" value="HTH_LYSR"/>
    <property type="match status" value="1"/>
</dbReference>
<name>A0AA91F120_RHILI</name>
<keyword evidence="4" id="KW-0804">Transcription</keyword>
<organism evidence="7 8">
    <name type="scientific">Rhizobium loti</name>
    <name type="common">Mesorhizobium loti</name>
    <dbReference type="NCBI Taxonomy" id="381"/>
    <lineage>
        <taxon>Bacteria</taxon>
        <taxon>Pseudomonadati</taxon>
        <taxon>Pseudomonadota</taxon>
        <taxon>Alphaproteobacteria</taxon>
        <taxon>Hyphomicrobiales</taxon>
        <taxon>Phyllobacteriaceae</taxon>
        <taxon>Mesorhizobium</taxon>
    </lineage>
</organism>
<reference evidence="7 8" key="1">
    <citation type="submission" date="2016-05" db="EMBL/GenBank/DDBJ databases">
        <authorList>
            <person name="Ramsay J.P."/>
        </authorList>
    </citation>
    <scope>NUCLEOTIDE SEQUENCE [LARGE SCALE GENOMIC DNA]</scope>
    <source>
        <strain evidence="7 8">NZP2042</strain>
    </source>
</reference>
<dbReference type="Proteomes" id="UP000093737">
    <property type="component" value="Unassembled WGS sequence"/>
</dbReference>
<dbReference type="InterPro" id="IPR005119">
    <property type="entry name" value="LysR_subst-bd"/>
</dbReference>
<dbReference type="Pfam" id="PF00126">
    <property type="entry name" value="HTH_1"/>
    <property type="match status" value="1"/>
</dbReference>
<feature type="region of interest" description="Disordered" evidence="5">
    <location>
        <begin position="308"/>
        <end position="329"/>
    </location>
</feature>
<dbReference type="InterPro" id="IPR000847">
    <property type="entry name" value="LysR_HTH_N"/>
</dbReference>
<dbReference type="SUPFAM" id="SSF46785">
    <property type="entry name" value="Winged helix' DNA-binding domain"/>
    <property type="match status" value="1"/>
</dbReference>
<dbReference type="GO" id="GO:0032993">
    <property type="term" value="C:protein-DNA complex"/>
    <property type="evidence" value="ECO:0007669"/>
    <property type="project" value="TreeGrafter"/>
</dbReference>
<evidence type="ECO:0000256" key="2">
    <source>
        <dbReference type="ARBA" id="ARBA00023015"/>
    </source>
</evidence>
<dbReference type="GO" id="GO:0003700">
    <property type="term" value="F:DNA-binding transcription factor activity"/>
    <property type="evidence" value="ECO:0007669"/>
    <property type="project" value="InterPro"/>
</dbReference>
<dbReference type="Pfam" id="PF03466">
    <property type="entry name" value="LysR_substrate"/>
    <property type="match status" value="1"/>
</dbReference>
<dbReference type="PRINTS" id="PR00039">
    <property type="entry name" value="HTHLYSR"/>
</dbReference>
<comment type="similarity">
    <text evidence="1">Belongs to the LysR transcriptional regulatory family.</text>
</comment>
<proteinExistence type="inferred from homology"/>
<evidence type="ECO:0000256" key="3">
    <source>
        <dbReference type="ARBA" id="ARBA00023125"/>
    </source>
</evidence>
<evidence type="ECO:0000313" key="7">
    <source>
        <dbReference type="EMBL" id="OBQ62210.1"/>
    </source>
</evidence>
<feature type="domain" description="HTH lysR-type" evidence="6">
    <location>
        <begin position="12"/>
        <end position="69"/>
    </location>
</feature>
<dbReference type="Gene3D" id="3.40.190.10">
    <property type="entry name" value="Periplasmic binding protein-like II"/>
    <property type="match status" value="2"/>
</dbReference>
<dbReference type="EMBL" id="LYTK01000020">
    <property type="protein sequence ID" value="OBQ62210.1"/>
    <property type="molecule type" value="Genomic_DNA"/>
</dbReference>
<evidence type="ECO:0000256" key="4">
    <source>
        <dbReference type="ARBA" id="ARBA00023163"/>
    </source>
</evidence>
<dbReference type="Gene3D" id="1.10.10.10">
    <property type="entry name" value="Winged helix-like DNA-binding domain superfamily/Winged helix DNA-binding domain"/>
    <property type="match status" value="1"/>
</dbReference>
<comment type="caution">
    <text evidence="7">The sequence shown here is derived from an EMBL/GenBank/DDBJ whole genome shotgun (WGS) entry which is preliminary data.</text>
</comment>
<dbReference type="GO" id="GO:0003677">
    <property type="term" value="F:DNA binding"/>
    <property type="evidence" value="ECO:0007669"/>
    <property type="project" value="UniProtKB-KW"/>
</dbReference>
<feature type="compositionally biased region" description="Basic and acidic residues" evidence="5">
    <location>
        <begin position="312"/>
        <end position="327"/>
    </location>
</feature>
<evidence type="ECO:0000256" key="5">
    <source>
        <dbReference type="SAM" id="MobiDB-lite"/>
    </source>
</evidence>
<gene>
    <name evidence="7" type="ORF">A8145_21370</name>
</gene>
<dbReference type="InterPro" id="IPR036390">
    <property type="entry name" value="WH_DNA-bd_sf"/>
</dbReference>
<sequence length="361" mass="39999">MDFRQPAIDLVLDLRYLRCALSAAEQGSIRRAAQTLDLSQSTVTRRIQLLERRLGFQLFDRDRRGVKPTVAGAGFLKDAIAGAVRLDRAVRLAAAAHRGEQGDLRVGILMSSISDPLHRAFRSFRDQHSSVRILLKEAASIELLHALSMGELDVAFLTGNVNLKGYNEKLLWNETVFVALSTSHKLAAKADVSWSELKEETFLLTRAGLQLEDYLTKKLGRHGGQLRADVHDVSRTSLFDLIAMGYGITLVTGPCAPADLSGTVFRPLAGENKVMPTRAVWMQAHPAARRLVDLTEIIARDVRRRQNGSYLREQHSRPPDLQRRPSDEYYSDVPQVGVESVVWPAVEANSGGTTPPMNNVS</sequence>
<evidence type="ECO:0000256" key="1">
    <source>
        <dbReference type="ARBA" id="ARBA00009437"/>
    </source>
</evidence>
<protein>
    <recommendedName>
        <fullName evidence="6">HTH lysR-type domain-containing protein</fullName>
    </recommendedName>
</protein>
<dbReference type="PANTHER" id="PTHR30346:SF0">
    <property type="entry name" value="HCA OPERON TRANSCRIPTIONAL ACTIVATOR HCAR"/>
    <property type="match status" value="1"/>
</dbReference>
<keyword evidence="2" id="KW-0805">Transcription regulation</keyword>
<dbReference type="SUPFAM" id="SSF53850">
    <property type="entry name" value="Periplasmic binding protein-like II"/>
    <property type="match status" value="1"/>
</dbReference>
<keyword evidence="3" id="KW-0238">DNA-binding</keyword>
<dbReference type="InterPro" id="IPR036388">
    <property type="entry name" value="WH-like_DNA-bd_sf"/>
</dbReference>